<evidence type="ECO:0000313" key="1">
    <source>
        <dbReference type="EMBL" id="MBB5017722.1"/>
    </source>
</evidence>
<dbReference type="RefSeq" id="WP_184035937.1">
    <property type="nucleotide sequence ID" value="NZ_JACHHY010000004.1"/>
</dbReference>
<proteinExistence type="predicted"/>
<dbReference type="EMBL" id="JACHHY010000004">
    <property type="protein sequence ID" value="MBB5017722.1"/>
    <property type="molecule type" value="Genomic_DNA"/>
</dbReference>
<dbReference type="Gene3D" id="3.40.1730.10">
    <property type="entry name" value="pa0076 domain"/>
    <property type="match status" value="1"/>
</dbReference>
<accession>A0A840MLZ1</accession>
<dbReference type="InterPro" id="IPR017748">
    <property type="entry name" value="TagF"/>
</dbReference>
<gene>
    <name evidence="1" type="ORF">HNQ59_000991</name>
</gene>
<protein>
    <submittedName>
        <fullName evidence="1">Type VI secretion system protein ImpM</fullName>
    </submittedName>
</protein>
<name>A0A840MLZ1_9PROT</name>
<dbReference type="NCBIfam" id="TIGR03373">
    <property type="entry name" value="VI_minor_4"/>
    <property type="match status" value="1"/>
</dbReference>
<comment type="caution">
    <text evidence="1">The sequence shown here is derived from an EMBL/GenBank/DDBJ whole genome shotgun (WGS) entry which is preliminary data.</text>
</comment>
<keyword evidence="2" id="KW-1185">Reference proteome</keyword>
<reference evidence="1 2" key="1">
    <citation type="submission" date="2020-08" db="EMBL/GenBank/DDBJ databases">
        <title>Genomic Encyclopedia of Type Strains, Phase IV (KMG-IV): sequencing the most valuable type-strain genomes for metagenomic binning, comparative biology and taxonomic classification.</title>
        <authorList>
            <person name="Goeker M."/>
        </authorList>
    </citation>
    <scope>NUCLEOTIDE SEQUENCE [LARGE SCALE GENOMIC DNA]</scope>
    <source>
        <strain evidence="1 2">DSM 27165</strain>
    </source>
</reference>
<dbReference type="Proteomes" id="UP000575898">
    <property type="component" value="Unassembled WGS sequence"/>
</dbReference>
<dbReference type="InterPro" id="IPR038225">
    <property type="entry name" value="TagF_sf"/>
</dbReference>
<dbReference type="Pfam" id="PF09867">
    <property type="entry name" value="TagF_N"/>
    <property type="match status" value="1"/>
</dbReference>
<evidence type="ECO:0000313" key="2">
    <source>
        <dbReference type="Proteomes" id="UP000575898"/>
    </source>
</evidence>
<sequence length="329" mass="36493">MASILTAQPELFYFGKFPSRGDFVKSTAGGPILQVFDQWISQAIDMITPDPNWKAAYDATPPLRFAFLGSRLQLVVTGTLMPSQDASGRRYPLVLATKLETDSALDLLSELPLVLSPFWQESILSSQQALRETSDNIVLNSLQRPPTPINNLGREERAQHDHFLRGTTVAMLEHSLSKAGYAFSLRQSMLGLGLLLQPVITHGAGNLQRALLFPLPADPITAISVATFWLREVRGFLLRHEFEISVYLTQVHDKPAMMVSFGGASPKALTMIICPDALSNYLVDISDSAWVEEYIDQDPGMRKLSSYLQHPDLSLAQATDTFNEVFLGW</sequence>
<organism evidence="1 2">
    <name type="scientific">Chitinivorax tropicus</name>
    <dbReference type="NCBI Taxonomy" id="714531"/>
    <lineage>
        <taxon>Bacteria</taxon>
        <taxon>Pseudomonadati</taxon>
        <taxon>Pseudomonadota</taxon>
        <taxon>Betaproteobacteria</taxon>
        <taxon>Chitinivorax</taxon>
    </lineage>
</organism>
<dbReference type="AlphaFoldDB" id="A0A840MLZ1"/>